<feature type="transmembrane region" description="Helical" evidence="1">
    <location>
        <begin position="67"/>
        <end position="88"/>
    </location>
</feature>
<keyword evidence="1" id="KW-0472">Membrane</keyword>
<dbReference type="GO" id="GO:0005789">
    <property type="term" value="C:endoplasmic reticulum membrane"/>
    <property type="evidence" value="ECO:0007669"/>
    <property type="project" value="TreeGrafter"/>
</dbReference>
<protein>
    <submittedName>
        <fullName evidence="2">Putative integral membrane protein</fullName>
    </submittedName>
</protein>
<sequence>MVSYFLITFGACCVYACFINNKLPERAKILAISHAITFTICTRIVSMVNLCREEQRPYCEPNFTNSWWSVLLLHFAAYLLPACIKSFYMLSDSYHSAAPLWIGTGVKFLLFMNAVYWTFEYVSNTNFSWSRGPLCVKLELSEASNTIDIEESDDMSPGINNNNNNSNNKTATILGYGNVYGSSYFLLVLNFTVAIMLTTKPLGSLSISLLIVQILSLLEILDVLSIRRNLITPIIFGLLGYQHFFSTGHQATIPSIQWELGFMTTETIVFPFTH</sequence>
<dbReference type="PANTHER" id="PTHR23071">
    <property type="entry name" value="PHOSPHATIDYLINOSITOL GLYCAN"/>
    <property type="match status" value="1"/>
</dbReference>
<evidence type="ECO:0000313" key="2">
    <source>
        <dbReference type="EMBL" id="KAF6065221.1"/>
    </source>
</evidence>
<dbReference type="GO" id="GO:0006506">
    <property type="term" value="P:GPI anchor biosynthetic process"/>
    <property type="evidence" value="ECO:0007669"/>
    <property type="project" value="InterPro"/>
</dbReference>
<evidence type="ECO:0000256" key="1">
    <source>
        <dbReference type="SAM" id="Phobius"/>
    </source>
</evidence>
<keyword evidence="1" id="KW-0812">Transmembrane</keyword>
<dbReference type="AlphaFoldDB" id="A0A8H6BXL9"/>
<name>A0A8H6BXL9_CANAX</name>
<dbReference type="InterPro" id="IPR039524">
    <property type="entry name" value="PIGO/GPI13"/>
</dbReference>
<accession>A0A8H6BXL9</accession>
<feature type="transmembrane region" description="Helical" evidence="1">
    <location>
        <begin position="100"/>
        <end position="119"/>
    </location>
</feature>
<proteinExistence type="predicted"/>
<feature type="transmembrane region" description="Helical" evidence="1">
    <location>
        <begin position="202"/>
        <end position="221"/>
    </location>
</feature>
<reference evidence="2 3" key="1">
    <citation type="submission" date="2020-03" db="EMBL/GenBank/DDBJ databases">
        <title>FDA dAtabase for Regulatory Grade micrObial Sequences (FDA-ARGOS): Supporting development and validation of Infectious Disease Dx tests.</title>
        <authorList>
            <person name="Campos J."/>
            <person name="Goldberg B."/>
            <person name="Tallon L."/>
            <person name="Sadzewicz L."/>
            <person name="Vavikolanu K."/>
            <person name="Mehta A."/>
            <person name="Aluvathingal J."/>
            <person name="Nadendla S."/>
            <person name="Nandy P."/>
            <person name="Geyer C."/>
            <person name="Yan Y."/>
            <person name="Sichtig H."/>
        </authorList>
    </citation>
    <scope>NUCLEOTIDE SEQUENCE [LARGE SCALE GENOMIC DNA]</scope>
    <source>
        <strain evidence="2 3">FDAARGOS_656</strain>
    </source>
</reference>
<dbReference type="Proteomes" id="UP000536275">
    <property type="component" value="Unassembled WGS sequence"/>
</dbReference>
<dbReference type="EMBL" id="JABWAD010000059">
    <property type="protein sequence ID" value="KAF6065221.1"/>
    <property type="molecule type" value="Genomic_DNA"/>
</dbReference>
<comment type="caution">
    <text evidence="2">The sequence shown here is derived from an EMBL/GenBank/DDBJ whole genome shotgun (WGS) entry which is preliminary data.</text>
</comment>
<evidence type="ECO:0000313" key="3">
    <source>
        <dbReference type="Proteomes" id="UP000536275"/>
    </source>
</evidence>
<keyword evidence="1" id="KW-1133">Transmembrane helix</keyword>
<dbReference type="GO" id="GO:0051377">
    <property type="term" value="F:mannose-ethanolamine phosphotransferase activity"/>
    <property type="evidence" value="ECO:0007669"/>
    <property type="project" value="TreeGrafter"/>
</dbReference>
<organism evidence="2 3">
    <name type="scientific">Candida albicans</name>
    <name type="common">Yeast</name>
    <dbReference type="NCBI Taxonomy" id="5476"/>
    <lineage>
        <taxon>Eukaryota</taxon>
        <taxon>Fungi</taxon>
        <taxon>Dikarya</taxon>
        <taxon>Ascomycota</taxon>
        <taxon>Saccharomycotina</taxon>
        <taxon>Pichiomycetes</taxon>
        <taxon>Debaryomycetaceae</taxon>
        <taxon>Candida/Lodderomyces clade</taxon>
        <taxon>Candida</taxon>
    </lineage>
</organism>
<gene>
    <name evidence="2" type="ORF">FOB64_004981</name>
</gene>
<dbReference type="PANTHER" id="PTHR23071:SF1">
    <property type="entry name" value="GPI ETHANOLAMINE PHOSPHATE TRANSFERASE 3"/>
    <property type="match status" value="1"/>
</dbReference>
<feature type="transmembrane region" description="Helical" evidence="1">
    <location>
        <begin position="26"/>
        <end position="46"/>
    </location>
</feature>
<feature type="transmembrane region" description="Helical" evidence="1">
    <location>
        <begin position="173"/>
        <end position="196"/>
    </location>
</feature>